<feature type="compositionally biased region" description="Polar residues" evidence="4">
    <location>
        <begin position="649"/>
        <end position="659"/>
    </location>
</feature>
<evidence type="ECO:0000256" key="3">
    <source>
        <dbReference type="SAM" id="Coils"/>
    </source>
</evidence>
<keyword evidence="7" id="KW-1185">Reference proteome</keyword>
<feature type="compositionally biased region" description="Low complexity" evidence="4">
    <location>
        <begin position="830"/>
        <end position="840"/>
    </location>
</feature>
<feature type="coiled-coil region" evidence="3">
    <location>
        <begin position="164"/>
        <end position="194"/>
    </location>
</feature>
<keyword evidence="1" id="KW-0540">Nuclease</keyword>
<sequence length="1372" mass="153376">MPPQRAVTANTAAVATATTRLVMARTAGSMDTHSTTTVHDNEDGEYNDGPDVIVRLPSIRPIDQRWDRSRGIVFGSAPRNPDSTRVAPNSITCGIRSTQTRRYAQRALPASRPYQQPATSPKATTLSDNPYHTPTPLRIASDSQKMIDLGKEKDHWKAKEAQVALKHKKALEVLEDLRKRAQAREDDLEADLRKACASKEHQQRDHTRALDEQRKKVLEGSETTMSRLRGQVASLTQLSDHFKNKAAELEQDMNTQDEEHKRDLAAQQKRLEMSLSLQLAEQRRQGQIRKNERATYEDYRKVYNELIEAVREFYNPIFSMERALFAVINRRGSLNTHSDGMNKINPIVLVSRGKLFRRLDECQQALVAKHEEEGQSLQSLRNAMQEKVSNFSNAAHESRTQSRYHRIDQTQTKMETADVLHYVANDLPVRQESRAVEGEMKSLQESMDREQDETVVASLQAQYADLSTTRTSLSSLIGLFARLRDIAALEALLSDNIVEKEVFVASLEAQSRIEQAGRMWIQAVAKSAFVNAESDVSFEDQASTRKEYTRNLRQTHQRLDEYKENVRKRVWLQQYLGLTKPGLEDEADAIIKERIDIARVEERGLLKKFGVQRMNRSSSFARAVSPTRSTRRVRRMEARASSEPPKASTAINSTESTTAHRATAFGLPLRSMERNLSELKRRLLRLPEGTEKVWVAAETESLRRKVGSINLSNLQRNRELARQPNNEDLPARSTGAKSVLADATSKGPTTSANAVVRRSPTRASIVRTSASTYPNGTRSAFRRTFSSGCRSSSNPGLMLGNVSDDMAGLDGLESAMQQTTISGSLNDTLSTSSNRSPSISPGLKASKDGSTPIGSAPDMSDPGNSTKPGEQDGGVDDVESTSQPRFRIPDSAYREAALASPSSNAAYWSYRLYKDDKGRSPSVHYCTNAQQAERELQHFIGKPLIGFDMEWDSTANKNSHAKRNAALIQIACEDRICLIHIARFPSDDPDQLVPPTLRIILESTGTIKAGVNIQGDARRMREYLGTEVRAQFELSHLYKVVTFDRADINKTLKGASMAVQVQKILRLPLKKDDVRVSAWTRPLNQEQCDYSASDAYAGYQLFRELEVRREMMDPRPPRPAWQELKEPLVLGDGTKLRARPKGSAVSAAKASTSTPAEELDDDAEEEFYDALETQDAIGALVVPLQGISISCPSLPFGSDDATASSKDPELHATTAAPAIQDNIVPDKPSAIITTEHTSCSELDQADSWIARYRTSWRIQPGKSRASVPNLRAHHLWHEQRLEIAQAAALLRDPPLSINTVASYVLEAIRHEDLPFKAVRLREVLGLMPEVVKHISGKEYLYYHVYVYKDDHHDERVVAVDVTHDPLNSEAQL</sequence>
<feature type="region of interest" description="Disordered" evidence="4">
    <location>
        <begin position="28"/>
        <end position="51"/>
    </location>
</feature>
<dbReference type="GO" id="GO:0006139">
    <property type="term" value="P:nucleobase-containing compound metabolic process"/>
    <property type="evidence" value="ECO:0007669"/>
    <property type="project" value="InterPro"/>
</dbReference>
<feature type="region of interest" description="Disordered" evidence="4">
    <location>
        <begin position="107"/>
        <end position="137"/>
    </location>
</feature>
<dbReference type="SUPFAM" id="SSF53098">
    <property type="entry name" value="Ribonuclease H-like"/>
    <property type="match status" value="1"/>
</dbReference>
<keyword evidence="2" id="KW-0378">Hydrolase</keyword>
<evidence type="ECO:0000256" key="1">
    <source>
        <dbReference type="ARBA" id="ARBA00022722"/>
    </source>
</evidence>
<evidence type="ECO:0000256" key="2">
    <source>
        <dbReference type="ARBA" id="ARBA00022801"/>
    </source>
</evidence>
<organism evidence="6 7">
    <name type="scientific">Recurvomyces mirabilis</name>
    <dbReference type="NCBI Taxonomy" id="574656"/>
    <lineage>
        <taxon>Eukaryota</taxon>
        <taxon>Fungi</taxon>
        <taxon>Dikarya</taxon>
        <taxon>Ascomycota</taxon>
        <taxon>Pezizomycotina</taxon>
        <taxon>Dothideomycetes</taxon>
        <taxon>Dothideomycetidae</taxon>
        <taxon>Mycosphaerellales</taxon>
        <taxon>Teratosphaeriaceae</taxon>
        <taxon>Recurvomyces</taxon>
    </lineage>
</organism>
<feature type="region of interest" description="Disordered" evidence="4">
    <location>
        <begin position="195"/>
        <end position="225"/>
    </location>
</feature>
<dbReference type="Gene3D" id="3.30.420.10">
    <property type="entry name" value="Ribonuclease H-like superfamily/Ribonuclease H"/>
    <property type="match status" value="1"/>
</dbReference>
<reference evidence="6" key="1">
    <citation type="submission" date="2023-07" db="EMBL/GenBank/DDBJ databases">
        <title>Black Yeasts Isolated from many extreme environments.</title>
        <authorList>
            <person name="Coleine C."/>
            <person name="Stajich J.E."/>
            <person name="Selbmann L."/>
        </authorList>
    </citation>
    <scope>NUCLEOTIDE SEQUENCE</scope>
    <source>
        <strain evidence="6">CCFEE 5485</strain>
    </source>
</reference>
<dbReference type="InterPro" id="IPR051132">
    <property type="entry name" value="3-5_Exonuclease_domain"/>
</dbReference>
<evidence type="ECO:0000256" key="4">
    <source>
        <dbReference type="SAM" id="MobiDB-lite"/>
    </source>
</evidence>
<feature type="region of interest" description="Disordered" evidence="4">
    <location>
        <begin position="824"/>
        <end position="889"/>
    </location>
</feature>
<accession>A0AAE0WTA1</accession>
<gene>
    <name evidence="6" type="ORF">LTR78_002557</name>
</gene>
<feature type="compositionally biased region" description="Polar residues" evidence="4">
    <location>
        <begin position="29"/>
        <end position="38"/>
    </location>
</feature>
<dbReference type="GO" id="GO:0005737">
    <property type="term" value="C:cytoplasm"/>
    <property type="evidence" value="ECO:0007669"/>
    <property type="project" value="TreeGrafter"/>
</dbReference>
<dbReference type="InterPro" id="IPR012337">
    <property type="entry name" value="RNaseH-like_sf"/>
</dbReference>
<dbReference type="EMBL" id="JAUTXT010000006">
    <property type="protein sequence ID" value="KAK3677707.1"/>
    <property type="molecule type" value="Genomic_DNA"/>
</dbReference>
<name>A0AAE0WTA1_9PEZI</name>
<dbReference type="GO" id="GO:0005634">
    <property type="term" value="C:nucleus"/>
    <property type="evidence" value="ECO:0007669"/>
    <property type="project" value="TreeGrafter"/>
</dbReference>
<dbReference type="GO" id="GO:0008408">
    <property type="term" value="F:3'-5' exonuclease activity"/>
    <property type="evidence" value="ECO:0007669"/>
    <property type="project" value="InterPro"/>
</dbReference>
<comment type="caution">
    <text evidence="6">The sequence shown here is derived from an EMBL/GenBank/DDBJ whole genome shotgun (WGS) entry which is preliminary data.</text>
</comment>
<feature type="coiled-coil region" evidence="3">
    <location>
        <begin position="232"/>
        <end position="259"/>
    </location>
</feature>
<feature type="compositionally biased region" description="Basic and acidic residues" evidence="4">
    <location>
        <begin position="195"/>
        <end position="219"/>
    </location>
</feature>
<keyword evidence="3" id="KW-0175">Coiled coil</keyword>
<feature type="region of interest" description="Disordered" evidence="4">
    <location>
        <begin position="634"/>
        <end position="659"/>
    </location>
</feature>
<dbReference type="PANTHER" id="PTHR13620">
    <property type="entry name" value="3-5 EXONUCLEASE"/>
    <property type="match status" value="1"/>
</dbReference>
<feature type="region of interest" description="Disordered" evidence="4">
    <location>
        <begin position="1135"/>
        <end position="1160"/>
    </location>
</feature>
<dbReference type="PANTHER" id="PTHR13620:SF104">
    <property type="entry name" value="EXONUCLEASE 3'-5' DOMAIN-CONTAINING PROTEIN 2"/>
    <property type="match status" value="1"/>
</dbReference>
<feature type="compositionally biased region" description="Polar residues" evidence="4">
    <location>
        <begin position="113"/>
        <end position="132"/>
    </location>
</feature>
<evidence type="ECO:0000313" key="7">
    <source>
        <dbReference type="Proteomes" id="UP001274830"/>
    </source>
</evidence>
<dbReference type="GO" id="GO:0003676">
    <property type="term" value="F:nucleic acid binding"/>
    <property type="evidence" value="ECO:0007669"/>
    <property type="project" value="InterPro"/>
</dbReference>
<protein>
    <recommendedName>
        <fullName evidence="5">3'-5' exonuclease domain-containing protein</fullName>
    </recommendedName>
</protein>
<evidence type="ECO:0000313" key="6">
    <source>
        <dbReference type="EMBL" id="KAK3677707.1"/>
    </source>
</evidence>
<dbReference type="Pfam" id="PF01612">
    <property type="entry name" value="DNA_pol_A_exo1"/>
    <property type="match status" value="1"/>
</dbReference>
<feature type="compositionally biased region" description="Low complexity" evidence="4">
    <location>
        <begin position="1141"/>
        <end position="1156"/>
    </location>
</feature>
<dbReference type="CDD" id="cd06141">
    <property type="entry name" value="WRN_exo"/>
    <property type="match status" value="1"/>
</dbReference>
<dbReference type="InterPro" id="IPR002562">
    <property type="entry name" value="3'-5'_exonuclease_dom"/>
</dbReference>
<dbReference type="Proteomes" id="UP001274830">
    <property type="component" value="Unassembled WGS sequence"/>
</dbReference>
<feature type="compositionally biased region" description="Polar residues" evidence="4">
    <location>
        <begin position="766"/>
        <end position="795"/>
    </location>
</feature>
<proteinExistence type="predicted"/>
<dbReference type="InterPro" id="IPR036397">
    <property type="entry name" value="RNaseH_sf"/>
</dbReference>
<evidence type="ECO:0000259" key="5">
    <source>
        <dbReference type="Pfam" id="PF01612"/>
    </source>
</evidence>
<feature type="domain" description="3'-5' exonuclease" evidence="5">
    <location>
        <begin position="926"/>
        <end position="1106"/>
    </location>
</feature>
<feature type="region of interest" description="Disordered" evidence="4">
    <location>
        <begin position="738"/>
        <end position="799"/>
    </location>
</feature>